<name>A0A383VG59_TETOB</name>
<evidence type="ECO:0000313" key="1">
    <source>
        <dbReference type="EMBL" id="SZX64528.1"/>
    </source>
</evidence>
<keyword evidence="2" id="KW-1185">Reference proteome</keyword>
<accession>A0A383VG59</accession>
<evidence type="ECO:0000313" key="2">
    <source>
        <dbReference type="Proteomes" id="UP000256970"/>
    </source>
</evidence>
<organism evidence="1 2">
    <name type="scientific">Tetradesmus obliquus</name>
    <name type="common">Green alga</name>
    <name type="synonym">Acutodesmus obliquus</name>
    <dbReference type="NCBI Taxonomy" id="3088"/>
    <lineage>
        <taxon>Eukaryota</taxon>
        <taxon>Viridiplantae</taxon>
        <taxon>Chlorophyta</taxon>
        <taxon>core chlorophytes</taxon>
        <taxon>Chlorophyceae</taxon>
        <taxon>CS clade</taxon>
        <taxon>Sphaeropleales</taxon>
        <taxon>Scenedesmaceae</taxon>
        <taxon>Tetradesmus</taxon>
    </lineage>
</organism>
<dbReference type="Proteomes" id="UP000256970">
    <property type="component" value="Unassembled WGS sequence"/>
</dbReference>
<sequence>MAHTAPEYNPRIWNSSCNYTVQGIPASLFFARTNRTVDDPSLFEVDNATMFPLSPAYRAAPDMAVKACFGPGEQLNHTLVAAGIKMPCGYSVRGGQVRYWEENACRETITSNCYCYAINKVGWSGGYCMPGYRKEGDDVDFASCADAVSKIELDGAVPVSKKRVYSAEPPPGQHYIAMVLWPEGRDYHFFRRDADGSWSHKRGDTFVTNTYLNGSSLTDVEDTAILGAYKQFCGYFLVNPERHALTASYYAYQQSFVKRLAELEVQPGVRLDIVRLPHPSRGWAKFAYK</sequence>
<dbReference type="AlphaFoldDB" id="A0A383VG59"/>
<dbReference type="EMBL" id="FNXT01000417">
    <property type="protein sequence ID" value="SZX64528.1"/>
    <property type="molecule type" value="Genomic_DNA"/>
</dbReference>
<protein>
    <submittedName>
        <fullName evidence="1">Uncharacterized protein</fullName>
    </submittedName>
</protein>
<proteinExistence type="predicted"/>
<reference evidence="1 2" key="1">
    <citation type="submission" date="2016-10" db="EMBL/GenBank/DDBJ databases">
        <authorList>
            <person name="Cai Z."/>
        </authorList>
    </citation>
    <scope>NUCLEOTIDE SEQUENCE [LARGE SCALE GENOMIC DNA]</scope>
</reference>
<gene>
    <name evidence="1" type="ORF">BQ4739_LOCUS5035</name>
</gene>